<evidence type="ECO:0000256" key="2">
    <source>
        <dbReference type="ARBA" id="ARBA00023125"/>
    </source>
</evidence>
<reference evidence="9" key="1">
    <citation type="journal article" date="2012" name="Stand. Genomic Sci.">
        <title>Complete genome sequence of Halopiger xanaduensis type strain (SH-6(T)).</title>
        <authorList>
            <person name="Anderson I."/>
            <person name="Tindall B.J."/>
            <person name="Rohde M."/>
            <person name="Lucas S."/>
            <person name="Han J."/>
            <person name="Lapidus A."/>
            <person name="Cheng J.F."/>
            <person name="Goodwin L."/>
            <person name="Pitluck S."/>
            <person name="Peters L."/>
            <person name="Pati A."/>
            <person name="Mikhailova N."/>
            <person name="Pagani I."/>
            <person name="Teshima H."/>
            <person name="Han C."/>
            <person name="Tapia R."/>
            <person name="Land M."/>
            <person name="Woyke T."/>
            <person name="Klenk H.P."/>
            <person name="Kyrpides N."/>
            <person name="Ivanova N."/>
        </authorList>
    </citation>
    <scope>NUCLEOTIDE SEQUENCE [LARGE SCALE GENOMIC DNA]</scope>
    <source>
        <strain evidence="9">DSM 18323 / JCM 14033 / SH-6</strain>
        <plasmid evidence="9">Plasmid pHALXA01</plasmid>
    </source>
</reference>
<keyword evidence="2 4" id="KW-0238">DNA-binding</keyword>
<dbReference type="GO" id="GO:0003677">
    <property type="term" value="F:DNA binding"/>
    <property type="evidence" value="ECO:0007669"/>
    <property type="project" value="UniProtKB-UniRule"/>
</dbReference>
<dbReference type="InterPro" id="IPR002104">
    <property type="entry name" value="Integrase_catalytic"/>
</dbReference>
<dbReference type="InterPro" id="IPR010998">
    <property type="entry name" value="Integrase_recombinase_N"/>
</dbReference>
<dbReference type="RefSeq" id="WP_013875743.1">
    <property type="nucleotide sequence ID" value="NC_015658.1"/>
</dbReference>
<keyword evidence="3" id="KW-0233">DNA recombination</keyword>
<dbReference type="KEGG" id="hxa:Halxa_0412"/>
<dbReference type="GO" id="GO:0006310">
    <property type="term" value="P:DNA recombination"/>
    <property type="evidence" value="ECO:0007669"/>
    <property type="project" value="UniProtKB-KW"/>
</dbReference>
<dbReference type="InterPro" id="IPR013762">
    <property type="entry name" value="Integrase-like_cat_sf"/>
</dbReference>
<dbReference type="OrthoDB" id="155056at2157"/>
<dbReference type="HOGENOM" id="CLU_062981_0_0_2"/>
<feature type="domain" description="Tyr recombinase" evidence="6">
    <location>
        <begin position="143"/>
        <end position="382"/>
    </location>
</feature>
<accession>F8DDC6</accession>
<dbReference type="InterPro" id="IPR050090">
    <property type="entry name" value="Tyrosine_recombinase_XerCD"/>
</dbReference>
<keyword evidence="1" id="KW-0229">DNA integration</keyword>
<dbReference type="AlphaFoldDB" id="F8DDC6"/>
<dbReference type="PROSITE" id="PS51900">
    <property type="entry name" value="CB"/>
    <property type="match status" value="1"/>
</dbReference>
<gene>
    <name evidence="8" type="ordered locus">Halxa_0412</name>
</gene>
<dbReference type="GeneID" id="10795283"/>
<dbReference type="SUPFAM" id="SSF56349">
    <property type="entry name" value="DNA breaking-rejoining enzymes"/>
    <property type="match status" value="1"/>
</dbReference>
<dbReference type="Gene3D" id="1.10.150.130">
    <property type="match status" value="1"/>
</dbReference>
<sequence>MESADSGGSSQGKPLEDALEECLESKASSSPNYRQNLERVVADWIGFCRDRGVETLEDVSQRLMGNYAGHLARRVEAGESDAVDGGIAASTAWTYYDYVSAFLTWAVTWDYLAENPAEKGPARESMPDRPSSGEYERQYWQPAQRQAVLEFVRRRVDSAYREPVAPTPILHKRLRDRAFVATIAYSGVRGGEIVKDPNDPRRTGIRWTDVDLEAGTMWILGKNQEREPAQLPDQASMPLQRWYEAYDPPSDDWPVFPSLHVPTLSRKLGSELGGEERDRRTERRDYWTVALEAGVEPSSITTEGARSVMRRLSAAAEVPDLEDGEYLKPHGARRGVGELLYKEKGHQRAQRTLRHADPKTTSQMYSHIEASELAEDNTEVFDSE</sequence>
<keyword evidence="9" id="KW-1185">Reference proteome</keyword>
<dbReference type="PANTHER" id="PTHR30349">
    <property type="entry name" value="PHAGE INTEGRASE-RELATED"/>
    <property type="match status" value="1"/>
</dbReference>
<organism evidence="8 9">
    <name type="scientific">Halopiger xanaduensis (strain DSM 18323 / JCM 14033 / SH-6)</name>
    <dbReference type="NCBI Taxonomy" id="797210"/>
    <lineage>
        <taxon>Archaea</taxon>
        <taxon>Methanobacteriati</taxon>
        <taxon>Methanobacteriota</taxon>
        <taxon>Stenosarchaea group</taxon>
        <taxon>Halobacteria</taxon>
        <taxon>Halobacteriales</taxon>
        <taxon>Natrialbaceae</taxon>
        <taxon>Halopiger</taxon>
    </lineage>
</organism>
<evidence type="ECO:0000313" key="8">
    <source>
        <dbReference type="EMBL" id="AEH39015.1"/>
    </source>
</evidence>
<dbReference type="Proteomes" id="UP000006794">
    <property type="component" value="Plasmid pHALXA01"/>
</dbReference>
<evidence type="ECO:0000259" key="7">
    <source>
        <dbReference type="PROSITE" id="PS51900"/>
    </source>
</evidence>
<keyword evidence="8" id="KW-0614">Plasmid</keyword>
<dbReference type="PROSITE" id="PS51898">
    <property type="entry name" value="TYR_RECOMBINASE"/>
    <property type="match status" value="1"/>
</dbReference>
<geneLocation type="plasmid" evidence="8 9">
    <name>pHALXA01</name>
</geneLocation>
<dbReference type="EMBL" id="CP002840">
    <property type="protein sequence ID" value="AEH39015.1"/>
    <property type="molecule type" value="Genomic_DNA"/>
</dbReference>
<dbReference type="Gene3D" id="1.10.443.10">
    <property type="entry name" value="Intergrase catalytic core"/>
    <property type="match status" value="1"/>
</dbReference>
<evidence type="ECO:0000256" key="5">
    <source>
        <dbReference type="SAM" id="MobiDB-lite"/>
    </source>
</evidence>
<name>F8DDC6_HALXS</name>
<feature type="compositionally biased region" description="Polar residues" evidence="5">
    <location>
        <begin position="1"/>
        <end position="12"/>
    </location>
</feature>
<dbReference type="GO" id="GO:0015074">
    <property type="term" value="P:DNA integration"/>
    <property type="evidence" value="ECO:0007669"/>
    <property type="project" value="UniProtKB-KW"/>
</dbReference>
<proteinExistence type="predicted"/>
<feature type="region of interest" description="Disordered" evidence="5">
    <location>
        <begin position="1"/>
        <end position="27"/>
    </location>
</feature>
<feature type="domain" description="Core-binding (CB)" evidence="7">
    <location>
        <begin position="13"/>
        <end position="107"/>
    </location>
</feature>
<evidence type="ECO:0000259" key="6">
    <source>
        <dbReference type="PROSITE" id="PS51898"/>
    </source>
</evidence>
<dbReference type="CDD" id="cd00397">
    <property type="entry name" value="DNA_BRE_C"/>
    <property type="match status" value="1"/>
</dbReference>
<dbReference type="InterPro" id="IPR011010">
    <property type="entry name" value="DNA_brk_join_enz"/>
</dbReference>
<evidence type="ECO:0000313" key="9">
    <source>
        <dbReference type="Proteomes" id="UP000006794"/>
    </source>
</evidence>
<dbReference type="InterPro" id="IPR044068">
    <property type="entry name" value="CB"/>
</dbReference>
<evidence type="ECO:0000256" key="3">
    <source>
        <dbReference type="ARBA" id="ARBA00023172"/>
    </source>
</evidence>
<evidence type="ECO:0000256" key="4">
    <source>
        <dbReference type="PROSITE-ProRule" id="PRU01248"/>
    </source>
</evidence>
<protein>
    <submittedName>
        <fullName evidence="8">Integrase family protein</fullName>
    </submittedName>
</protein>
<evidence type="ECO:0000256" key="1">
    <source>
        <dbReference type="ARBA" id="ARBA00022908"/>
    </source>
</evidence>
<dbReference type="PANTHER" id="PTHR30349:SF41">
    <property type="entry name" value="INTEGRASE_RECOMBINASE PROTEIN MJ0367-RELATED"/>
    <property type="match status" value="1"/>
</dbReference>
<dbReference type="Pfam" id="PF00589">
    <property type="entry name" value="Phage_integrase"/>
    <property type="match status" value="1"/>
</dbReference>